<dbReference type="EMBL" id="RBZU01000006">
    <property type="protein sequence ID" value="RKP53556.1"/>
    <property type="molecule type" value="Genomic_DNA"/>
</dbReference>
<proteinExistence type="predicted"/>
<accession>A0A494XZF1</accession>
<feature type="domain" description="BON" evidence="2">
    <location>
        <begin position="48"/>
        <end position="116"/>
    </location>
</feature>
<dbReference type="InterPro" id="IPR014004">
    <property type="entry name" value="Transpt-assoc_nodulatn_dom_bac"/>
</dbReference>
<sequence>MHRNTVRGIALVCVLFALNAVAQTGQSAGGASDAPASTPASPKAIRAANRALAAKVLKTLARIKGLDATGIFVKASDGNIMLSGVVQTSGQIPLAVQAATDVDGVKSVQENLRLAKQPTQ</sequence>
<dbReference type="SMART" id="SM00749">
    <property type="entry name" value="BON"/>
    <property type="match status" value="1"/>
</dbReference>
<dbReference type="Proteomes" id="UP000270342">
    <property type="component" value="Unassembled WGS sequence"/>
</dbReference>
<dbReference type="InterPro" id="IPR051686">
    <property type="entry name" value="Lipoprotein_DolP"/>
</dbReference>
<keyword evidence="1" id="KW-0732">Signal</keyword>
<dbReference type="OrthoDB" id="9108761at2"/>
<dbReference type="Pfam" id="PF04972">
    <property type="entry name" value="BON"/>
    <property type="match status" value="1"/>
</dbReference>
<dbReference type="PANTHER" id="PTHR34606:SF15">
    <property type="entry name" value="BON DOMAIN-CONTAINING PROTEIN"/>
    <property type="match status" value="1"/>
</dbReference>
<name>A0A494XZF1_9BURK</name>
<dbReference type="PROSITE" id="PS50914">
    <property type="entry name" value="BON"/>
    <property type="match status" value="1"/>
</dbReference>
<dbReference type="RefSeq" id="WP_121087631.1">
    <property type="nucleotide sequence ID" value="NZ_RBZU01000006.1"/>
</dbReference>
<organism evidence="3 4">
    <name type="scientific">Pararobbsia silviterrae</name>
    <dbReference type="NCBI Taxonomy" id="1792498"/>
    <lineage>
        <taxon>Bacteria</taxon>
        <taxon>Pseudomonadati</taxon>
        <taxon>Pseudomonadota</taxon>
        <taxon>Betaproteobacteria</taxon>
        <taxon>Burkholderiales</taxon>
        <taxon>Burkholderiaceae</taxon>
        <taxon>Pararobbsia</taxon>
    </lineage>
</organism>
<dbReference type="Gene3D" id="3.30.1340.30">
    <property type="match status" value="1"/>
</dbReference>
<dbReference type="InterPro" id="IPR007055">
    <property type="entry name" value="BON_dom"/>
</dbReference>
<reference evidence="3 4" key="1">
    <citation type="submission" date="2018-10" db="EMBL/GenBank/DDBJ databases">
        <title>Robbsia sp. DHC34, isolated from soil.</title>
        <authorList>
            <person name="Gao Z.-H."/>
            <person name="Qiu L.-H."/>
        </authorList>
    </citation>
    <scope>NUCLEOTIDE SEQUENCE [LARGE SCALE GENOMIC DNA]</scope>
    <source>
        <strain evidence="3 4">DHC34</strain>
    </source>
</reference>
<dbReference type="AlphaFoldDB" id="A0A494XZF1"/>
<feature type="chain" id="PRO_5019764620" evidence="1">
    <location>
        <begin position="23"/>
        <end position="120"/>
    </location>
</feature>
<comment type="caution">
    <text evidence="3">The sequence shown here is derived from an EMBL/GenBank/DDBJ whole genome shotgun (WGS) entry which is preliminary data.</text>
</comment>
<gene>
    <name evidence="3" type="ORF">D7S86_14840</name>
</gene>
<evidence type="ECO:0000313" key="4">
    <source>
        <dbReference type="Proteomes" id="UP000270342"/>
    </source>
</evidence>
<protein>
    <submittedName>
        <fullName evidence="3">BON domain-containing protein</fullName>
    </submittedName>
</protein>
<feature type="signal peptide" evidence="1">
    <location>
        <begin position="1"/>
        <end position="22"/>
    </location>
</feature>
<dbReference type="PANTHER" id="PTHR34606">
    <property type="entry name" value="BON DOMAIN-CONTAINING PROTEIN"/>
    <property type="match status" value="1"/>
</dbReference>
<evidence type="ECO:0000259" key="2">
    <source>
        <dbReference type="PROSITE" id="PS50914"/>
    </source>
</evidence>
<keyword evidence="4" id="KW-1185">Reference proteome</keyword>
<evidence type="ECO:0000256" key="1">
    <source>
        <dbReference type="SAM" id="SignalP"/>
    </source>
</evidence>
<evidence type="ECO:0000313" key="3">
    <source>
        <dbReference type="EMBL" id="RKP53556.1"/>
    </source>
</evidence>